<dbReference type="SUPFAM" id="SSF109604">
    <property type="entry name" value="HD-domain/PDEase-like"/>
    <property type="match status" value="1"/>
</dbReference>
<dbReference type="InterPro" id="IPR050135">
    <property type="entry name" value="dGTPase-like"/>
</dbReference>
<dbReference type="GO" id="GO:0008832">
    <property type="term" value="F:dGTPase activity"/>
    <property type="evidence" value="ECO:0007669"/>
    <property type="project" value="TreeGrafter"/>
</dbReference>
<dbReference type="SMART" id="SM00471">
    <property type="entry name" value="HDc"/>
    <property type="match status" value="1"/>
</dbReference>
<organism evidence="2 3">
    <name type="scientific">Filobacillus milosensis</name>
    <dbReference type="NCBI Taxonomy" id="94137"/>
    <lineage>
        <taxon>Bacteria</taxon>
        <taxon>Bacillati</taxon>
        <taxon>Bacillota</taxon>
        <taxon>Bacilli</taxon>
        <taxon>Bacillales</taxon>
        <taxon>Bacillaceae</taxon>
        <taxon>Filobacillus</taxon>
    </lineage>
</organism>
<dbReference type="EMBL" id="SOPW01000025">
    <property type="protein sequence ID" value="TFB13494.1"/>
    <property type="molecule type" value="Genomic_DNA"/>
</dbReference>
<reference evidence="2 3" key="1">
    <citation type="submission" date="2019-03" db="EMBL/GenBank/DDBJ databases">
        <authorList>
            <person name="He R.-H."/>
        </authorList>
    </citation>
    <scope>NUCLEOTIDE SEQUENCE [LARGE SCALE GENOMIC DNA]</scope>
    <source>
        <strain evidence="3">SH 714</strain>
    </source>
</reference>
<comment type="caution">
    <text evidence="2">The sequence shown here is derived from an EMBL/GenBank/DDBJ whole genome shotgun (WGS) entry which is preliminary data.</text>
</comment>
<gene>
    <name evidence="2" type="ORF">E3U55_15895</name>
</gene>
<dbReference type="CDD" id="cd00077">
    <property type="entry name" value="HDc"/>
    <property type="match status" value="1"/>
</dbReference>
<dbReference type="OrthoDB" id="9803619at2"/>
<accession>A0A4Y8IEE3</accession>
<evidence type="ECO:0000313" key="3">
    <source>
        <dbReference type="Proteomes" id="UP000297975"/>
    </source>
</evidence>
<keyword evidence="3" id="KW-1185">Reference proteome</keyword>
<proteinExistence type="predicted"/>
<dbReference type="Proteomes" id="UP000297975">
    <property type="component" value="Unassembled WGS sequence"/>
</dbReference>
<dbReference type="PANTHER" id="PTHR11373">
    <property type="entry name" value="DEOXYNUCLEOSIDE TRIPHOSPHATE TRIPHOSPHOHYDROLASE"/>
    <property type="match status" value="1"/>
</dbReference>
<dbReference type="Pfam" id="PF01966">
    <property type="entry name" value="HD"/>
    <property type="match status" value="1"/>
</dbReference>
<dbReference type="InterPro" id="IPR006674">
    <property type="entry name" value="HD_domain"/>
</dbReference>
<evidence type="ECO:0000313" key="2">
    <source>
        <dbReference type="EMBL" id="TFB13494.1"/>
    </source>
</evidence>
<dbReference type="Gene3D" id="1.10.3210.10">
    <property type="entry name" value="Hypothetical protein af1432"/>
    <property type="match status" value="1"/>
</dbReference>
<sequence length="323" mass="36855">MQIKETELFSEPLYPPVEPNKLEVKLLQSRPIRRLKQLAHFGAGSLVSPVVHSRYEHTIGVWKLTAIYFPENIELRVAALLHDIGHLPFSHAVEKTLNFNHHQLTEQFILEDELSSILQQFNISPNKIIEILNEPSVITGKENILGIDHLDSFFRDTYMAGMVDTLPKDLLPKIKCTSTGIETDRETGHYLLQLILSDHKLFLSPYMVAVDRLLAKSIKYHWNADTVNKNEFARLTDSDMVSMLKSSPSYEARKLINTLLFEPDKIRINNSNTGIGYPISVRKIYSKVPIYKGKALTDHSNQARDILHDLNNLSFDSEVVIIS</sequence>
<feature type="domain" description="HD/PDEase" evidence="1">
    <location>
        <begin position="50"/>
        <end position="253"/>
    </location>
</feature>
<dbReference type="PANTHER" id="PTHR11373:SF4">
    <property type="entry name" value="DEOXYNUCLEOSIDE TRIPHOSPHATE TRIPHOSPHOHYDROLASE SAMHD1"/>
    <property type="match status" value="1"/>
</dbReference>
<evidence type="ECO:0000259" key="1">
    <source>
        <dbReference type="SMART" id="SM00471"/>
    </source>
</evidence>
<name>A0A4Y8IEE3_9BACI</name>
<dbReference type="GO" id="GO:0006203">
    <property type="term" value="P:dGTP catabolic process"/>
    <property type="evidence" value="ECO:0007669"/>
    <property type="project" value="TreeGrafter"/>
</dbReference>
<dbReference type="AlphaFoldDB" id="A0A4Y8IEE3"/>
<dbReference type="InterPro" id="IPR003607">
    <property type="entry name" value="HD/PDEase_dom"/>
</dbReference>
<protein>
    <submittedName>
        <fullName evidence="2">HD domain-containing protein</fullName>
    </submittedName>
</protein>